<feature type="transmembrane region" description="Helical" evidence="1">
    <location>
        <begin position="14"/>
        <end position="43"/>
    </location>
</feature>
<organism evidence="2 3">
    <name type="scientific">Hasllibacter halocynthiae</name>
    <dbReference type="NCBI Taxonomy" id="595589"/>
    <lineage>
        <taxon>Bacteria</taxon>
        <taxon>Pseudomonadati</taxon>
        <taxon>Pseudomonadota</taxon>
        <taxon>Alphaproteobacteria</taxon>
        <taxon>Rhodobacterales</taxon>
        <taxon>Roseobacteraceae</taxon>
        <taxon>Hasllibacter</taxon>
    </lineage>
</organism>
<dbReference type="OrthoDB" id="7652287at2"/>
<evidence type="ECO:0000313" key="3">
    <source>
        <dbReference type="Proteomes" id="UP000238801"/>
    </source>
</evidence>
<keyword evidence="1" id="KW-0472">Membrane</keyword>
<dbReference type="AlphaFoldDB" id="A0A2T0X6A4"/>
<evidence type="ECO:0000256" key="1">
    <source>
        <dbReference type="SAM" id="Phobius"/>
    </source>
</evidence>
<dbReference type="Proteomes" id="UP000238801">
    <property type="component" value="Unassembled WGS sequence"/>
</dbReference>
<evidence type="ECO:0000313" key="2">
    <source>
        <dbReference type="EMBL" id="PRY94453.1"/>
    </source>
</evidence>
<sequence>MRTPGSAPDYTNPFLVSAFVLTFCALSMVWAVAGIVVAMLLAWAMDRTIVGLAEAARADAAAAELIPVRTDEDHRR</sequence>
<dbReference type="RefSeq" id="WP_106158953.1">
    <property type="nucleotide sequence ID" value="NZ_PVTT01000001.1"/>
</dbReference>
<proteinExistence type="predicted"/>
<gene>
    <name evidence="2" type="ORF">BCF33_0041</name>
</gene>
<keyword evidence="1" id="KW-1133">Transmembrane helix</keyword>
<comment type="caution">
    <text evidence="2">The sequence shown here is derived from an EMBL/GenBank/DDBJ whole genome shotgun (WGS) entry which is preliminary data.</text>
</comment>
<protein>
    <submittedName>
        <fullName evidence="2">Uncharacterized protein</fullName>
    </submittedName>
</protein>
<accession>A0A2T0X6A4</accession>
<keyword evidence="1" id="KW-0812">Transmembrane</keyword>
<name>A0A2T0X6A4_9RHOB</name>
<reference evidence="2 3" key="1">
    <citation type="submission" date="2018-03" db="EMBL/GenBank/DDBJ databases">
        <title>Genomic Encyclopedia of Archaeal and Bacterial Type Strains, Phase II (KMG-II): from individual species to whole genera.</title>
        <authorList>
            <person name="Goeker M."/>
        </authorList>
    </citation>
    <scope>NUCLEOTIDE SEQUENCE [LARGE SCALE GENOMIC DNA]</scope>
    <source>
        <strain evidence="2 3">DSM 29318</strain>
    </source>
</reference>
<keyword evidence="3" id="KW-1185">Reference proteome</keyword>
<dbReference type="EMBL" id="PVTT01000001">
    <property type="protein sequence ID" value="PRY94453.1"/>
    <property type="molecule type" value="Genomic_DNA"/>
</dbReference>